<name>A0AAW0EBF4_9AGAR</name>
<feature type="compositionally biased region" description="Polar residues" evidence="1">
    <location>
        <begin position="21"/>
        <end position="35"/>
    </location>
</feature>
<dbReference type="EMBL" id="JAYKXP010000002">
    <property type="protein sequence ID" value="KAK7060748.1"/>
    <property type="molecule type" value="Genomic_DNA"/>
</dbReference>
<proteinExistence type="predicted"/>
<evidence type="ECO:0000256" key="1">
    <source>
        <dbReference type="SAM" id="MobiDB-lite"/>
    </source>
</evidence>
<gene>
    <name evidence="2" type="ORF">VNI00_000480</name>
</gene>
<accession>A0AAW0EBF4</accession>
<comment type="caution">
    <text evidence="2">The sequence shown here is derived from an EMBL/GenBank/DDBJ whole genome shotgun (WGS) entry which is preliminary data.</text>
</comment>
<organism evidence="2 3">
    <name type="scientific">Paramarasmius palmivorus</name>
    <dbReference type="NCBI Taxonomy" id="297713"/>
    <lineage>
        <taxon>Eukaryota</taxon>
        <taxon>Fungi</taxon>
        <taxon>Dikarya</taxon>
        <taxon>Basidiomycota</taxon>
        <taxon>Agaricomycotina</taxon>
        <taxon>Agaricomycetes</taxon>
        <taxon>Agaricomycetidae</taxon>
        <taxon>Agaricales</taxon>
        <taxon>Marasmiineae</taxon>
        <taxon>Marasmiaceae</taxon>
        <taxon>Paramarasmius</taxon>
    </lineage>
</organism>
<evidence type="ECO:0000313" key="3">
    <source>
        <dbReference type="Proteomes" id="UP001383192"/>
    </source>
</evidence>
<protein>
    <submittedName>
        <fullName evidence="2">Uncharacterized protein</fullName>
    </submittedName>
</protein>
<evidence type="ECO:0000313" key="2">
    <source>
        <dbReference type="EMBL" id="KAK7060748.1"/>
    </source>
</evidence>
<reference evidence="2 3" key="1">
    <citation type="submission" date="2024-01" db="EMBL/GenBank/DDBJ databases">
        <title>A draft genome for a cacao thread blight-causing isolate of Paramarasmius palmivorus.</title>
        <authorList>
            <person name="Baruah I.K."/>
            <person name="Bukari Y."/>
            <person name="Amoako-Attah I."/>
            <person name="Meinhardt L.W."/>
            <person name="Bailey B.A."/>
            <person name="Cohen S.P."/>
        </authorList>
    </citation>
    <scope>NUCLEOTIDE SEQUENCE [LARGE SCALE GENOMIC DNA]</scope>
    <source>
        <strain evidence="2 3">GH-12</strain>
    </source>
</reference>
<sequence>MDDSVNAQTQGCHRKNILDTEFNTGSQESNDTTTPPRAPHRLSAIPHVASYQQECFRREFRDWVFKTAEATAGKEVVNELGVRIFMADITFERIIDIFHLGELTSTESFNREVRWRADFKAKYGANIVAIASKYSATFPTPIPPSSTNPTEKQPSKEPVTAEG</sequence>
<dbReference type="Proteomes" id="UP001383192">
    <property type="component" value="Unassembled WGS sequence"/>
</dbReference>
<feature type="region of interest" description="Disordered" evidence="1">
    <location>
        <begin position="16"/>
        <end position="38"/>
    </location>
</feature>
<keyword evidence="3" id="KW-1185">Reference proteome</keyword>
<dbReference type="AlphaFoldDB" id="A0AAW0EBF4"/>
<feature type="region of interest" description="Disordered" evidence="1">
    <location>
        <begin position="139"/>
        <end position="163"/>
    </location>
</feature>